<organism evidence="1 2">
    <name type="scientific">Bifidobacterium callimiconis</name>
    <dbReference type="NCBI Taxonomy" id="2306973"/>
    <lineage>
        <taxon>Bacteria</taxon>
        <taxon>Bacillati</taxon>
        <taxon>Actinomycetota</taxon>
        <taxon>Actinomycetes</taxon>
        <taxon>Bifidobacteriales</taxon>
        <taxon>Bifidobacteriaceae</taxon>
        <taxon>Bifidobacterium</taxon>
    </lineage>
</organism>
<dbReference type="AlphaFoldDB" id="A0A430FID6"/>
<proteinExistence type="predicted"/>
<gene>
    <name evidence="1" type="ORF">D2E23_0334</name>
</gene>
<comment type="caution">
    <text evidence="1">The sequence shown here is derived from an EMBL/GenBank/DDBJ whole genome shotgun (WGS) entry which is preliminary data.</text>
</comment>
<dbReference type="Proteomes" id="UP000288607">
    <property type="component" value="Unassembled WGS sequence"/>
</dbReference>
<accession>A0A430FID6</accession>
<evidence type="ECO:0000313" key="1">
    <source>
        <dbReference type="EMBL" id="RSX52606.1"/>
    </source>
</evidence>
<evidence type="ECO:0000313" key="2">
    <source>
        <dbReference type="Proteomes" id="UP000288607"/>
    </source>
</evidence>
<reference evidence="1 2" key="1">
    <citation type="submission" date="2018-09" db="EMBL/GenBank/DDBJ databases">
        <title>Characterization of the phylogenetic diversity of five novel species belonging to the genus Bifidobacterium.</title>
        <authorList>
            <person name="Lugli G.A."/>
            <person name="Duranti S."/>
            <person name="Milani C."/>
        </authorList>
    </citation>
    <scope>NUCLEOTIDE SEQUENCE [LARGE SCALE GENOMIC DNA]</scope>
    <source>
        <strain evidence="1 2">2028B</strain>
    </source>
</reference>
<protein>
    <submittedName>
        <fullName evidence="1">Uncharacterized protein</fullName>
    </submittedName>
</protein>
<name>A0A430FID6_9BIFI</name>
<dbReference type="EMBL" id="QXGJ01000001">
    <property type="protein sequence ID" value="RSX52606.1"/>
    <property type="molecule type" value="Genomic_DNA"/>
</dbReference>
<keyword evidence="2" id="KW-1185">Reference proteome</keyword>
<sequence length="311" mass="34596">MLTFPSSTLQRPMSPQDMAILVDRCLDDNRTSPLLMLSTPQGSGQPTIDAEALAKATESLMDVAIIDDDELICYAGELFRDRNQPDLTPYNGAARLFPATVGSSHPENRGTLRGTQLYYTDTVRHRRRLADAILDALPVTPGARRADAIIDAVCRPRNDDTHPLTSFQRRIHTVIRTLEETDSLADLLLSTDRHLPVVVISHTARQRPAFVDIDLLTDLLHDIAPIVEITSRKATETLCDRLCKPAWLYGEAGRVYPTGTEWNSPDAKMRLFLPNAHVSRMLLTNMMASEALLRHADTLRNGSADRTGRHA</sequence>